<keyword evidence="3" id="KW-1185">Reference proteome</keyword>
<reference evidence="2" key="1">
    <citation type="submission" date="2021-07" db="EMBL/GenBank/DDBJ databases">
        <title>Elsinoe batatas strain:CRI-CJ2 Genome sequencing and assembly.</title>
        <authorList>
            <person name="Huang L."/>
        </authorList>
    </citation>
    <scope>NUCLEOTIDE SEQUENCE</scope>
    <source>
        <strain evidence="2">CRI-CJ2</strain>
    </source>
</reference>
<dbReference type="PRINTS" id="PR00081">
    <property type="entry name" value="GDHRDH"/>
</dbReference>
<dbReference type="OrthoDB" id="7289984at2759"/>
<dbReference type="PANTHER" id="PTHR43544">
    <property type="entry name" value="SHORT-CHAIN DEHYDROGENASE/REDUCTASE"/>
    <property type="match status" value="1"/>
</dbReference>
<protein>
    <submittedName>
        <fullName evidence="2">Uncharacterized protein</fullName>
    </submittedName>
</protein>
<accession>A0A8K0PBU3</accession>
<dbReference type="Pfam" id="PF00106">
    <property type="entry name" value="adh_short"/>
    <property type="match status" value="1"/>
</dbReference>
<organism evidence="2 3">
    <name type="scientific">Elsinoe batatas</name>
    <dbReference type="NCBI Taxonomy" id="2601811"/>
    <lineage>
        <taxon>Eukaryota</taxon>
        <taxon>Fungi</taxon>
        <taxon>Dikarya</taxon>
        <taxon>Ascomycota</taxon>
        <taxon>Pezizomycotina</taxon>
        <taxon>Dothideomycetes</taxon>
        <taxon>Dothideomycetidae</taxon>
        <taxon>Myriangiales</taxon>
        <taxon>Elsinoaceae</taxon>
        <taxon>Elsinoe</taxon>
    </lineage>
</organism>
<comment type="caution">
    <text evidence="2">The sequence shown here is derived from an EMBL/GenBank/DDBJ whole genome shotgun (WGS) entry which is preliminary data.</text>
</comment>
<proteinExistence type="inferred from homology"/>
<dbReference type="InterPro" id="IPR051468">
    <property type="entry name" value="Fungal_SecMetab_SDRs"/>
</dbReference>
<dbReference type="InterPro" id="IPR036291">
    <property type="entry name" value="NAD(P)-bd_dom_sf"/>
</dbReference>
<dbReference type="AlphaFoldDB" id="A0A8K0PBU3"/>
<dbReference type="InterPro" id="IPR002347">
    <property type="entry name" value="SDR_fam"/>
</dbReference>
<gene>
    <name evidence="2" type="ORF">KVT40_006576</name>
</gene>
<comment type="similarity">
    <text evidence="1">Belongs to the short-chain dehydrogenases/reductases (SDR) family.</text>
</comment>
<dbReference type="GO" id="GO:0005737">
    <property type="term" value="C:cytoplasm"/>
    <property type="evidence" value="ECO:0007669"/>
    <property type="project" value="TreeGrafter"/>
</dbReference>
<evidence type="ECO:0000256" key="1">
    <source>
        <dbReference type="ARBA" id="ARBA00006484"/>
    </source>
</evidence>
<dbReference type="Proteomes" id="UP000809789">
    <property type="component" value="Unassembled WGS sequence"/>
</dbReference>
<dbReference type="EMBL" id="JAESVG020000007">
    <property type="protein sequence ID" value="KAG8626175.1"/>
    <property type="molecule type" value="Genomic_DNA"/>
</dbReference>
<dbReference type="GO" id="GO:0016491">
    <property type="term" value="F:oxidoreductase activity"/>
    <property type="evidence" value="ECO:0007669"/>
    <property type="project" value="TreeGrafter"/>
</dbReference>
<dbReference type="SUPFAM" id="SSF51735">
    <property type="entry name" value="NAD(P)-binding Rossmann-fold domains"/>
    <property type="match status" value="1"/>
</dbReference>
<evidence type="ECO:0000313" key="3">
    <source>
        <dbReference type="Proteomes" id="UP000809789"/>
    </source>
</evidence>
<sequence>MMQPRCAWTWWQLSNPNLDKLIQESSGRVEFVSVEVTNQESVKSAAATIEKSLGDKGLDVLINSAGILNVTPEGIDKITDLESTFAVNVVGTQNVTSAFLPLLRKGTQKKVFNVTSSMGSNGMSSYFKMQPTPAYKVSKAALNMLTTQYAEAFADEGFTFIAICPGWVKTDLGSQAADLTVEQSANGIVEQIEKVMTGDSGKFLSIKVEGWEERGYHGGERPF</sequence>
<name>A0A8K0PBU3_9PEZI</name>
<evidence type="ECO:0000313" key="2">
    <source>
        <dbReference type="EMBL" id="KAG8626175.1"/>
    </source>
</evidence>
<dbReference type="Gene3D" id="3.40.50.720">
    <property type="entry name" value="NAD(P)-binding Rossmann-like Domain"/>
    <property type="match status" value="1"/>
</dbReference>
<dbReference type="PANTHER" id="PTHR43544:SF36">
    <property type="entry name" value="CHAIN OXIDOREDUCTASE (CSGA), PUTATIVE (AFU_ORTHOLOGUE AFUA_4G00910)-RELATED"/>
    <property type="match status" value="1"/>
</dbReference>